<sequence>MRAQSPTLNMPVFSRASAFAAIAFTRTIRHNMSMGTSSGNFTVLAVVGALLMIGSGCAKRKAVDTPSPSHEPQSRTIAAETPSPEPAPINLAAAVDADIQEILDEVYGGGVLVEDSETRGEVEVVYQRRYQLERTHEADDDAKLEDALRGEGYTIVQQTPTTSLGILARKFSLADTDILVSAVEGSPELRVSITTM</sequence>
<feature type="compositionally biased region" description="Polar residues" evidence="1">
    <location>
        <begin position="66"/>
        <end position="76"/>
    </location>
</feature>
<evidence type="ECO:0000313" key="2">
    <source>
        <dbReference type="EMBL" id="PRQ02194.1"/>
    </source>
</evidence>
<evidence type="ECO:0000313" key="3">
    <source>
        <dbReference type="Proteomes" id="UP000237968"/>
    </source>
</evidence>
<evidence type="ECO:0000256" key="1">
    <source>
        <dbReference type="SAM" id="MobiDB-lite"/>
    </source>
</evidence>
<dbReference type="Proteomes" id="UP000237968">
    <property type="component" value="Unassembled WGS sequence"/>
</dbReference>
<keyword evidence="3" id="KW-1185">Reference proteome</keyword>
<reference evidence="2 3" key="1">
    <citation type="submission" date="2018-03" db="EMBL/GenBank/DDBJ databases">
        <title>Draft Genome Sequences of the Obligatory Marine Myxobacteria Enhygromyxa salina SWB005.</title>
        <authorList>
            <person name="Poehlein A."/>
            <person name="Moghaddam J.A."/>
            <person name="Harms H."/>
            <person name="Alanjari M."/>
            <person name="Koenig G.M."/>
            <person name="Daniel R."/>
            <person name="Schaeberle T.F."/>
        </authorList>
    </citation>
    <scope>NUCLEOTIDE SEQUENCE [LARGE SCALE GENOMIC DNA]</scope>
    <source>
        <strain evidence="2 3">SWB005</strain>
    </source>
</reference>
<dbReference type="EMBL" id="PVNK01000126">
    <property type="protein sequence ID" value="PRQ02194.1"/>
    <property type="molecule type" value="Genomic_DNA"/>
</dbReference>
<feature type="region of interest" description="Disordered" evidence="1">
    <location>
        <begin position="61"/>
        <end position="85"/>
    </location>
</feature>
<proteinExistence type="predicted"/>
<protein>
    <submittedName>
        <fullName evidence="2">Uncharacterized protein</fullName>
    </submittedName>
</protein>
<gene>
    <name evidence="2" type="ORF">ENSA5_25290</name>
</gene>
<name>A0A2S9YAQ5_9BACT</name>
<organism evidence="2 3">
    <name type="scientific">Enhygromyxa salina</name>
    <dbReference type="NCBI Taxonomy" id="215803"/>
    <lineage>
        <taxon>Bacteria</taxon>
        <taxon>Pseudomonadati</taxon>
        <taxon>Myxococcota</taxon>
        <taxon>Polyangia</taxon>
        <taxon>Nannocystales</taxon>
        <taxon>Nannocystaceae</taxon>
        <taxon>Enhygromyxa</taxon>
    </lineage>
</organism>
<dbReference type="AlphaFoldDB" id="A0A2S9YAQ5"/>
<comment type="caution">
    <text evidence="2">The sequence shown here is derived from an EMBL/GenBank/DDBJ whole genome shotgun (WGS) entry which is preliminary data.</text>
</comment>
<accession>A0A2S9YAQ5</accession>